<feature type="domain" description="RecX third three-helical" evidence="6">
    <location>
        <begin position="89"/>
        <end position="126"/>
    </location>
</feature>
<evidence type="ECO:0000256" key="1">
    <source>
        <dbReference type="ARBA" id="ARBA00004496"/>
    </source>
</evidence>
<proteinExistence type="inferred from homology"/>
<dbReference type="PANTHER" id="PTHR33602:SF1">
    <property type="entry name" value="REGULATORY PROTEIN RECX FAMILY PROTEIN"/>
    <property type="match status" value="1"/>
</dbReference>
<protein>
    <recommendedName>
        <fullName evidence="3">Regulatory protein RecX</fullName>
    </recommendedName>
</protein>
<gene>
    <name evidence="8" type="ORF">KDY119_01465</name>
</gene>
<dbReference type="InterPro" id="IPR036388">
    <property type="entry name" value="WH-like_DNA-bd_sf"/>
</dbReference>
<evidence type="ECO:0000313" key="9">
    <source>
        <dbReference type="Proteomes" id="UP000326702"/>
    </source>
</evidence>
<reference evidence="8 9" key="1">
    <citation type="submission" date="2019-10" db="EMBL/GenBank/DDBJ databases">
        <title>Genome sequence of Luteimicrobium xylanilyticum HY-24.</title>
        <authorList>
            <person name="Kim D.Y."/>
            <person name="Park H.-Y."/>
        </authorList>
    </citation>
    <scope>NUCLEOTIDE SEQUENCE [LARGE SCALE GENOMIC DNA]</scope>
    <source>
        <strain evidence="8 9">HY-24</strain>
    </source>
</reference>
<dbReference type="Pfam" id="PF02631">
    <property type="entry name" value="RecX_HTH2"/>
    <property type="match status" value="1"/>
</dbReference>
<comment type="subcellular location">
    <subcellularLocation>
        <location evidence="1">Cytoplasm</location>
    </subcellularLocation>
</comment>
<evidence type="ECO:0000256" key="4">
    <source>
        <dbReference type="ARBA" id="ARBA00022490"/>
    </source>
</evidence>
<evidence type="ECO:0000313" key="8">
    <source>
        <dbReference type="EMBL" id="QFU97959.1"/>
    </source>
</evidence>
<dbReference type="PANTHER" id="PTHR33602">
    <property type="entry name" value="REGULATORY PROTEIN RECX FAMILY PROTEIN"/>
    <property type="match status" value="1"/>
</dbReference>
<dbReference type="Pfam" id="PF21982">
    <property type="entry name" value="RecX_HTH1"/>
    <property type="match status" value="1"/>
</dbReference>
<dbReference type="Pfam" id="PF21981">
    <property type="entry name" value="RecX_HTH3"/>
    <property type="match status" value="1"/>
</dbReference>
<dbReference type="GO" id="GO:0006282">
    <property type="term" value="P:regulation of DNA repair"/>
    <property type="evidence" value="ECO:0007669"/>
    <property type="project" value="InterPro"/>
</dbReference>
<dbReference type="EMBL" id="CP045529">
    <property type="protein sequence ID" value="QFU97959.1"/>
    <property type="molecule type" value="Genomic_DNA"/>
</dbReference>
<dbReference type="Proteomes" id="UP000326702">
    <property type="component" value="Chromosome"/>
</dbReference>
<evidence type="ECO:0000256" key="3">
    <source>
        <dbReference type="ARBA" id="ARBA00018111"/>
    </source>
</evidence>
<evidence type="ECO:0000259" key="6">
    <source>
        <dbReference type="Pfam" id="PF21981"/>
    </source>
</evidence>
<evidence type="ECO:0000259" key="5">
    <source>
        <dbReference type="Pfam" id="PF02631"/>
    </source>
</evidence>
<feature type="domain" description="RecX first three-helical" evidence="7">
    <location>
        <begin position="1"/>
        <end position="32"/>
    </location>
</feature>
<dbReference type="InterPro" id="IPR053924">
    <property type="entry name" value="RecX_HTH_2nd"/>
</dbReference>
<evidence type="ECO:0000259" key="7">
    <source>
        <dbReference type="Pfam" id="PF21982"/>
    </source>
</evidence>
<organism evidence="8 9">
    <name type="scientific">Luteimicrobium xylanilyticum</name>
    <dbReference type="NCBI Taxonomy" id="1133546"/>
    <lineage>
        <taxon>Bacteria</taxon>
        <taxon>Bacillati</taxon>
        <taxon>Actinomycetota</taxon>
        <taxon>Actinomycetes</taxon>
        <taxon>Micrococcales</taxon>
        <taxon>Luteimicrobium</taxon>
    </lineage>
</organism>
<dbReference type="GO" id="GO:0005737">
    <property type="term" value="C:cytoplasm"/>
    <property type="evidence" value="ECO:0007669"/>
    <property type="project" value="UniProtKB-SubCell"/>
</dbReference>
<keyword evidence="9" id="KW-1185">Reference proteome</keyword>
<comment type="similarity">
    <text evidence="2">Belongs to the RecX family.</text>
</comment>
<accession>A0A5P9Q9C0</accession>
<name>A0A5P9Q9C0_9MICO</name>
<evidence type="ECO:0000256" key="2">
    <source>
        <dbReference type="ARBA" id="ARBA00009695"/>
    </source>
</evidence>
<dbReference type="InterPro" id="IPR003783">
    <property type="entry name" value="Regulatory_RecX"/>
</dbReference>
<sequence>MLTGAPRTRRQISDGLRRRDYPDDVIDEIVERFTDVGLLDDAELAGMIARSQLAERSLSRRGIAAELRRRGIDDDDAQAALETIDDDAEDAALRELVRKRLARTAGLERDVRVRRVMGVLARKGYAPGPALAAISAELGAERDELAARDDVEAWAD</sequence>
<dbReference type="InterPro" id="IPR053926">
    <property type="entry name" value="RecX_HTH_1st"/>
</dbReference>
<dbReference type="KEGG" id="lxl:KDY119_01465"/>
<keyword evidence="4" id="KW-0963">Cytoplasm</keyword>
<dbReference type="Gene3D" id="1.10.10.10">
    <property type="entry name" value="Winged helix-like DNA-binding domain superfamily/Winged helix DNA-binding domain"/>
    <property type="match status" value="1"/>
</dbReference>
<feature type="domain" description="RecX second three-helical" evidence="5">
    <location>
        <begin position="40"/>
        <end position="81"/>
    </location>
</feature>
<dbReference type="InterPro" id="IPR053925">
    <property type="entry name" value="RecX_HTH_3rd"/>
</dbReference>
<dbReference type="AlphaFoldDB" id="A0A5P9Q9C0"/>